<dbReference type="OrthoDB" id="7061039at2"/>
<dbReference type="Proteomes" id="UP000218238">
    <property type="component" value="Unassembled WGS sequence"/>
</dbReference>
<protein>
    <submittedName>
        <fullName evidence="1">DNA methylase</fullName>
    </submittedName>
</protein>
<sequence>MAESFSHKWGQIIGNLIQEFIGETLQILANEHNLYLDYQKKRKARISKKVSWQDRYGNFHDLDYVLERGGTEDIRGLPAVFIETAWRRYTKHSRNKAQEIEGALLPLAETYSHLNPFLGVILAGIFTQASLEQLDSKGFKVLYLKYEKIVQAFAVIGIDASFDEKTPEEEFKHKIAQWKNLSTDNIINIKNQLIQLEKDNIDNFIITIERSLARRIEGVSIIILHGQIQIINSIEKAIEYVQNYQDNQATSAPALRYEVDIRYNNSDIIHAIFQSKVEAIAFLRTFAS</sequence>
<dbReference type="RefSeq" id="WP_095720368.1">
    <property type="nucleotide sequence ID" value="NZ_NTFS01000022.1"/>
</dbReference>
<accession>A0A2A2TNS7</accession>
<dbReference type="GO" id="GO:0032259">
    <property type="term" value="P:methylation"/>
    <property type="evidence" value="ECO:0007669"/>
    <property type="project" value="UniProtKB-KW"/>
</dbReference>
<comment type="caution">
    <text evidence="1">The sequence shown here is derived from an EMBL/GenBank/DDBJ whole genome shotgun (WGS) entry which is preliminary data.</text>
</comment>
<dbReference type="EMBL" id="NTFS01000022">
    <property type="protein sequence ID" value="PAX60100.1"/>
    <property type="molecule type" value="Genomic_DNA"/>
</dbReference>
<dbReference type="GO" id="GO:0008168">
    <property type="term" value="F:methyltransferase activity"/>
    <property type="evidence" value="ECO:0007669"/>
    <property type="project" value="UniProtKB-KW"/>
</dbReference>
<proteinExistence type="predicted"/>
<dbReference type="AlphaFoldDB" id="A0A2A2TNS7"/>
<organism evidence="1 2">
    <name type="scientific">Brunnivagina elsteri CCALA 953</name>
    <dbReference type="NCBI Taxonomy" id="987040"/>
    <lineage>
        <taxon>Bacteria</taxon>
        <taxon>Bacillati</taxon>
        <taxon>Cyanobacteriota</taxon>
        <taxon>Cyanophyceae</taxon>
        <taxon>Nostocales</taxon>
        <taxon>Calotrichaceae</taxon>
        <taxon>Brunnivagina</taxon>
    </lineage>
</organism>
<name>A0A2A2TNS7_9CYAN</name>
<evidence type="ECO:0000313" key="1">
    <source>
        <dbReference type="EMBL" id="PAX60100.1"/>
    </source>
</evidence>
<keyword evidence="2" id="KW-1185">Reference proteome</keyword>
<evidence type="ECO:0000313" key="2">
    <source>
        <dbReference type="Proteomes" id="UP000218238"/>
    </source>
</evidence>
<keyword evidence="1" id="KW-0808">Transferase</keyword>
<keyword evidence="1" id="KW-0489">Methyltransferase</keyword>
<gene>
    <name evidence="1" type="ORF">CK510_03485</name>
</gene>
<reference evidence="1 2" key="1">
    <citation type="submission" date="2017-08" db="EMBL/GenBank/DDBJ databases">
        <title>Draft genome sequence of filamentous cyanobacterium Calothrix elsteri CCALA 953.</title>
        <authorList>
            <person name="Gagunashvili A.N."/>
            <person name="Elster J."/>
            <person name="Andresson O.S."/>
        </authorList>
    </citation>
    <scope>NUCLEOTIDE SEQUENCE [LARGE SCALE GENOMIC DNA]</scope>
    <source>
        <strain evidence="1 2">CCALA 953</strain>
    </source>
</reference>